<dbReference type="Proteomes" id="UP000187609">
    <property type="component" value="Unassembled WGS sequence"/>
</dbReference>
<name>A0A1J6IDX1_NICAT</name>
<protein>
    <submittedName>
        <fullName evidence="1">Uncharacterized protein</fullName>
    </submittedName>
</protein>
<evidence type="ECO:0000313" key="1">
    <source>
        <dbReference type="EMBL" id="OIT03245.1"/>
    </source>
</evidence>
<dbReference type="AlphaFoldDB" id="A0A1J6IDX1"/>
<sequence>MLLRHVCGLFITWTVYHESGRIYVFPATPCLCPFYCSICSLALIVISDVAVKPAGKSKSSSPSLRHCFLPCFPATFLMIFSIV</sequence>
<reference evidence="1" key="1">
    <citation type="submission" date="2016-11" db="EMBL/GenBank/DDBJ databases">
        <title>The genome of Nicotiana attenuata.</title>
        <authorList>
            <person name="Xu S."/>
            <person name="Brockmoeller T."/>
            <person name="Gaquerel E."/>
            <person name="Navarro A."/>
            <person name="Kuhl H."/>
            <person name="Gase K."/>
            <person name="Ling Z."/>
            <person name="Zhou W."/>
            <person name="Kreitzer C."/>
            <person name="Stanke M."/>
            <person name="Tang H."/>
            <person name="Lyons E."/>
            <person name="Pandey P."/>
            <person name="Pandey S.P."/>
            <person name="Timmermann B."/>
            <person name="Baldwin I.T."/>
        </authorList>
    </citation>
    <scope>NUCLEOTIDE SEQUENCE [LARGE SCALE GENOMIC DNA]</scope>
    <source>
        <strain evidence="1">UT</strain>
    </source>
</reference>
<comment type="caution">
    <text evidence="1">The sequence shown here is derived from an EMBL/GenBank/DDBJ whole genome shotgun (WGS) entry which is preliminary data.</text>
</comment>
<keyword evidence="2" id="KW-1185">Reference proteome</keyword>
<dbReference type="EMBL" id="MJEQ01037187">
    <property type="protein sequence ID" value="OIT03245.1"/>
    <property type="molecule type" value="Genomic_DNA"/>
</dbReference>
<proteinExistence type="predicted"/>
<evidence type="ECO:0000313" key="2">
    <source>
        <dbReference type="Proteomes" id="UP000187609"/>
    </source>
</evidence>
<gene>
    <name evidence="1" type="ORF">A4A49_32376</name>
</gene>
<accession>A0A1J6IDX1</accession>
<dbReference type="Gramene" id="OIT03245">
    <property type="protein sequence ID" value="OIT03245"/>
    <property type="gene ID" value="A4A49_32376"/>
</dbReference>
<organism evidence="1 2">
    <name type="scientific">Nicotiana attenuata</name>
    <name type="common">Coyote tobacco</name>
    <dbReference type="NCBI Taxonomy" id="49451"/>
    <lineage>
        <taxon>Eukaryota</taxon>
        <taxon>Viridiplantae</taxon>
        <taxon>Streptophyta</taxon>
        <taxon>Embryophyta</taxon>
        <taxon>Tracheophyta</taxon>
        <taxon>Spermatophyta</taxon>
        <taxon>Magnoliopsida</taxon>
        <taxon>eudicotyledons</taxon>
        <taxon>Gunneridae</taxon>
        <taxon>Pentapetalae</taxon>
        <taxon>asterids</taxon>
        <taxon>lamiids</taxon>
        <taxon>Solanales</taxon>
        <taxon>Solanaceae</taxon>
        <taxon>Nicotianoideae</taxon>
        <taxon>Nicotianeae</taxon>
        <taxon>Nicotiana</taxon>
    </lineage>
</organism>